<name>A0A7J0FWJ6_9ERIC</name>
<accession>A0A7J0FWJ6</accession>
<protein>
    <submittedName>
        <fullName evidence="2">SNARE associated Golgi protein family</fullName>
    </submittedName>
</protein>
<dbReference type="OrthoDB" id="2016540at2759"/>
<sequence length="368" mass="40624">MVTSILAGGIGIMVTTVGRPHDKHVQELLCYLRFGIWWLALGVVSSIGLGSGLHTFVLYLGPHIALFTIKSVHCGRVDLKIAPYDTIQLKTGPSWVDRDCSEFGPPLYAFPDSRVPLSSILPQVQLEVILWGIGTALGELPPYFISRAAYKSDSKTAVVEDLDSSLKEDAGGIIANHLKQLKQWLLSHSQHLNFFTILALASVPNPLFDLAGIMCGQLGIPFWKFFSATLIGKAIIKTHIQTVFIILLCNNQLLDFVENELIWVLSLVPGLDSILPNVIAKLHFVKEKYMTSTPPASSNMKVKKWDLSFASVWNTVVWLVLMNFFMKIVTATAQSFLKEQQEKELASLKEGAPTTSMPAICSNSEVLD</sequence>
<proteinExistence type="predicted"/>
<comment type="caution">
    <text evidence="2">The sequence shown here is derived from an EMBL/GenBank/DDBJ whole genome shotgun (WGS) entry which is preliminary data.</text>
</comment>
<feature type="transmembrane region" description="Helical" evidence="1">
    <location>
        <begin position="36"/>
        <end position="60"/>
    </location>
</feature>
<keyword evidence="3" id="KW-1185">Reference proteome</keyword>
<dbReference type="Proteomes" id="UP000585474">
    <property type="component" value="Unassembled WGS sequence"/>
</dbReference>
<evidence type="ECO:0000313" key="2">
    <source>
        <dbReference type="EMBL" id="GFZ02964.1"/>
    </source>
</evidence>
<dbReference type="AlphaFoldDB" id="A0A7J0FWJ6"/>
<keyword evidence="1" id="KW-0472">Membrane</keyword>
<evidence type="ECO:0000313" key="3">
    <source>
        <dbReference type="Proteomes" id="UP000585474"/>
    </source>
</evidence>
<reference evidence="2 3" key="1">
    <citation type="submission" date="2019-07" db="EMBL/GenBank/DDBJ databases">
        <title>De Novo Assembly of kiwifruit Actinidia rufa.</title>
        <authorList>
            <person name="Sugita-Konishi S."/>
            <person name="Sato K."/>
            <person name="Mori E."/>
            <person name="Abe Y."/>
            <person name="Kisaki G."/>
            <person name="Hamano K."/>
            <person name="Suezawa K."/>
            <person name="Otani M."/>
            <person name="Fukuda T."/>
            <person name="Manabe T."/>
            <person name="Gomi K."/>
            <person name="Tabuchi M."/>
            <person name="Akimitsu K."/>
            <person name="Kataoka I."/>
        </authorList>
    </citation>
    <scope>NUCLEOTIDE SEQUENCE [LARGE SCALE GENOMIC DNA]</scope>
    <source>
        <strain evidence="3">cv. Fuchu</strain>
    </source>
</reference>
<evidence type="ECO:0000256" key="1">
    <source>
        <dbReference type="SAM" id="Phobius"/>
    </source>
</evidence>
<keyword evidence="1" id="KW-1133">Transmembrane helix</keyword>
<organism evidence="2 3">
    <name type="scientific">Actinidia rufa</name>
    <dbReference type="NCBI Taxonomy" id="165716"/>
    <lineage>
        <taxon>Eukaryota</taxon>
        <taxon>Viridiplantae</taxon>
        <taxon>Streptophyta</taxon>
        <taxon>Embryophyta</taxon>
        <taxon>Tracheophyta</taxon>
        <taxon>Spermatophyta</taxon>
        <taxon>Magnoliopsida</taxon>
        <taxon>eudicotyledons</taxon>
        <taxon>Gunneridae</taxon>
        <taxon>Pentapetalae</taxon>
        <taxon>asterids</taxon>
        <taxon>Ericales</taxon>
        <taxon>Actinidiaceae</taxon>
        <taxon>Actinidia</taxon>
    </lineage>
</organism>
<keyword evidence="1" id="KW-0812">Transmembrane</keyword>
<dbReference type="EMBL" id="BJWL01000015">
    <property type="protein sequence ID" value="GFZ02964.1"/>
    <property type="molecule type" value="Genomic_DNA"/>
</dbReference>
<gene>
    <name evidence="2" type="ORF">Acr_15g0015720</name>
</gene>